<dbReference type="InterPro" id="IPR022353">
    <property type="entry name" value="Insulin_CS"/>
</dbReference>
<dbReference type="InterPro" id="IPR022352">
    <property type="entry name" value="Ins/IGF/rlx"/>
</dbReference>
<dbReference type="PANTHER" id="PTHR13647:SF4">
    <property type="entry name" value="INSULIN-LIKE PEPTIDE 1-RELATED"/>
    <property type="match status" value="1"/>
</dbReference>
<feature type="chain" id="PRO_5036733050" evidence="7">
    <location>
        <begin position="40"/>
        <end position="147"/>
    </location>
</feature>
<evidence type="ECO:0000256" key="1">
    <source>
        <dbReference type="ARBA" id="ARBA00009034"/>
    </source>
</evidence>
<dbReference type="SUPFAM" id="SSF56994">
    <property type="entry name" value="Insulin-like"/>
    <property type="match status" value="1"/>
</dbReference>
<sequence>MSVNNSSPTCACRYRRSTMSLTMVCVLMLCAVLTLPADGQGMRLCGHKLTRTLQAVCANKLCGGFIENSINKRASVPLTYDEYALDYLKHPHFASDSVYPMDDAREIQTAEGPAWVNNLRKRDGIATECCERTCTYSYLKTFCCSEK</sequence>
<protein>
    <submittedName>
        <fullName evidence="10">Insulin-like domain-containing protein</fullName>
    </submittedName>
</protein>
<comment type="similarity">
    <text evidence="1 6">Belongs to the insulin family.</text>
</comment>
<evidence type="ECO:0000256" key="2">
    <source>
        <dbReference type="ARBA" id="ARBA00011207"/>
    </source>
</evidence>
<keyword evidence="5" id="KW-1015">Disulfide bond</keyword>
<dbReference type="GO" id="GO:0005576">
    <property type="term" value="C:extracellular region"/>
    <property type="evidence" value="ECO:0007669"/>
    <property type="project" value="UniProtKB-SubCell"/>
</dbReference>
<evidence type="ECO:0000256" key="3">
    <source>
        <dbReference type="ARBA" id="ARBA00022685"/>
    </source>
</evidence>
<comment type="subcellular location">
    <subcellularLocation>
        <location evidence="6">Secreted</location>
    </subcellularLocation>
</comment>
<evidence type="ECO:0000256" key="4">
    <source>
        <dbReference type="ARBA" id="ARBA00022729"/>
    </source>
</evidence>
<evidence type="ECO:0000256" key="7">
    <source>
        <dbReference type="SAM" id="SignalP"/>
    </source>
</evidence>
<dbReference type="GO" id="GO:0005179">
    <property type="term" value="F:hormone activity"/>
    <property type="evidence" value="ECO:0007669"/>
    <property type="project" value="InterPro"/>
</dbReference>
<dbReference type="InterPro" id="IPR016179">
    <property type="entry name" value="Insulin-like"/>
</dbReference>
<accession>A0A914X160</accession>
<reference evidence="10" key="1">
    <citation type="submission" date="2022-11" db="UniProtKB">
        <authorList>
            <consortium name="WormBaseParasite"/>
        </authorList>
    </citation>
    <scope>IDENTIFICATION</scope>
</reference>
<evidence type="ECO:0000313" key="9">
    <source>
        <dbReference type="Proteomes" id="UP000887566"/>
    </source>
</evidence>
<keyword evidence="4 7" id="KW-0732">Signal</keyword>
<dbReference type="PANTHER" id="PTHR13647">
    <property type="entry name" value="INSULIN-LIKE PEPTIDE 2-RELATED"/>
    <property type="match status" value="1"/>
</dbReference>
<dbReference type="AlphaFoldDB" id="A0A914X160"/>
<keyword evidence="9" id="KW-1185">Reference proteome</keyword>
<keyword evidence="6" id="KW-0964">Secreted</keyword>
<dbReference type="Proteomes" id="UP000887566">
    <property type="component" value="Unplaced"/>
</dbReference>
<feature type="signal peptide" evidence="7">
    <location>
        <begin position="1"/>
        <end position="39"/>
    </location>
</feature>
<dbReference type="WBParaSite" id="PSAMB.scaffold621size45538.g7501.t1">
    <property type="protein sequence ID" value="PSAMB.scaffold621size45538.g7501.t1"/>
    <property type="gene ID" value="PSAMB.scaffold621size45538.g7501"/>
</dbReference>
<proteinExistence type="inferred from homology"/>
<organism evidence="9 10">
    <name type="scientific">Plectus sambesii</name>
    <dbReference type="NCBI Taxonomy" id="2011161"/>
    <lineage>
        <taxon>Eukaryota</taxon>
        <taxon>Metazoa</taxon>
        <taxon>Ecdysozoa</taxon>
        <taxon>Nematoda</taxon>
        <taxon>Chromadorea</taxon>
        <taxon>Plectida</taxon>
        <taxon>Plectina</taxon>
        <taxon>Plectoidea</taxon>
        <taxon>Plectidae</taxon>
        <taxon>Plectus</taxon>
    </lineage>
</organism>
<dbReference type="SMART" id="SM00078">
    <property type="entry name" value="IlGF"/>
    <property type="match status" value="1"/>
</dbReference>
<dbReference type="InterPro" id="IPR036438">
    <property type="entry name" value="Insulin-like_sf"/>
</dbReference>
<name>A0A914X160_9BILA</name>
<evidence type="ECO:0000256" key="5">
    <source>
        <dbReference type="ARBA" id="ARBA00023157"/>
    </source>
</evidence>
<feature type="domain" description="Insulin-like" evidence="8">
    <location>
        <begin position="42"/>
        <end position="143"/>
    </location>
</feature>
<dbReference type="Gene3D" id="1.10.100.10">
    <property type="entry name" value="Insulin-like"/>
    <property type="match status" value="1"/>
</dbReference>
<comment type="subunit">
    <text evidence="2">Heterodimer of a B chain and an A chain linked by two disulfide bonds.</text>
</comment>
<evidence type="ECO:0000313" key="10">
    <source>
        <dbReference type="WBParaSite" id="PSAMB.scaffold621size45538.g7501.t1"/>
    </source>
</evidence>
<dbReference type="PRINTS" id="PR00276">
    <property type="entry name" value="INSULINFAMLY"/>
</dbReference>
<evidence type="ECO:0000259" key="8">
    <source>
        <dbReference type="SMART" id="SM00078"/>
    </source>
</evidence>
<evidence type="ECO:0000256" key="6">
    <source>
        <dbReference type="RuleBase" id="RU000406"/>
    </source>
</evidence>
<dbReference type="Pfam" id="PF00049">
    <property type="entry name" value="Insulin"/>
    <property type="match status" value="1"/>
</dbReference>
<dbReference type="PROSITE" id="PS00262">
    <property type="entry name" value="INSULIN"/>
    <property type="match status" value="1"/>
</dbReference>
<keyword evidence="3" id="KW-0165">Cleavage on pair of basic residues</keyword>